<evidence type="ECO:0000256" key="1">
    <source>
        <dbReference type="SAM" id="MobiDB-lite"/>
    </source>
</evidence>
<evidence type="ECO:0000313" key="3">
    <source>
        <dbReference type="Proteomes" id="UP000075809"/>
    </source>
</evidence>
<dbReference type="EMBL" id="KQ983203">
    <property type="protein sequence ID" value="KYQ46750.1"/>
    <property type="molecule type" value="Genomic_DNA"/>
</dbReference>
<organism evidence="2 3">
    <name type="scientific">Mycetomoellerius zeteki</name>
    <dbReference type="NCBI Taxonomy" id="64791"/>
    <lineage>
        <taxon>Eukaryota</taxon>
        <taxon>Metazoa</taxon>
        <taxon>Ecdysozoa</taxon>
        <taxon>Arthropoda</taxon>
        <taxon>Hexapoda</taxon>
        <taxon>Insecta</taxon>
        <taxon>Pterygota</taxon>
        <taxon>Neoptera</taxon>
        <taxon>Endopterygota</taxon>
        <taxon>Hymenoptera</taxon>
        <taxon>Apocrita</taxon>
        <taxon>Aculeata</taxon>
        <taxon>Formicoidea</taxon>
        <taxon>Formicidae</taxon>
        <taxon>Myrmicinae</taxon>
        <taxon>Mycetomoellerius</taxon>
    </lineage>
</organism>
<keyword evidence="3" id="KW-1185">Reference proteome</keyword>
<sequence>MCAFCDKSRELDAAGPNGWLSTSDLRTLRTLREFRRKEQGAKVWRSSDEESEAAGTREPQPDRSTHPAQCRRDRVGAAATK</sequence>
<evidence type="ECO:0000313" key="2">
    <source>
        <dbReference type="EMBL" id="KYQ46750.1"/>
    </source>
</evidence>
<proteinExistence type="predicted"/>
<dbReference type="Proteomes" id="UP000075809">
    <property type="component" value="Unassembled WGS sequence"/>
</dbReference>
<reference evidence="2 3" key="1">
    <citation type="submission" date="2015-09" db="EMBL/GenBank/DDBJ databases">
        <title>Trachymyrmex zeteki WGS genome.</title>
        <authorList>
            <person name="Nygaard S."/>
            <person name="Hu H."/>
            <person name="Boomsma J."/>
            <person name="Zhang G."/>
        </authorList>
    </citation>
    <scope>NUCLEOTIDE SEQUENCE [LARGE SCALE GENOMIC DNA]</scope>
    <source>
        <strain evidence="2">Tzet28-1</strain>
        <tissue evidence="2">Whole body</tissue>
    </source>
</reference>
<gene>
    <name evidence="2" type="ORF">ALC60_14271</name>
</gene>
<name>A0A151WFZ2_9HYME</name>
<accession>A0A151WFZ2</accession>
<protein>
    <submittedName>
        <fullName evidence="2">Uncharacterized protein</fullName>
    </submittedName>
</protein>
<feature type="compositionally biased region" description="Basic and acidic residues" evidence="1">
    <location>
        <begin position="59"/>
        <end position="75"/>
    </location>
</feature>
<feature type="compositionally biased region" description="Basic and acidic residues" evidence="1">
    <location>
        <begin position="37"/>
        <end position="48"/>
    </location>
</feature>
<dbReference type="AlphaFoldDB" id="A0A151WFZ2"/>
<feature type="region of interest" description="Disordered" evidence="1">
    <location>
        <begin position="37"/>
        <end position="81"/>
    </location>
</feature>